<evidence type="ECO:0008006" key="3">
    <source>
        <dbReference type="Google" id="ProtNLM"/>
    </source>
</evidence>
<dbReference type="EMBL" id="JAYXUG010000077">
    <property type="protein sequence ID" value="MEC6834022.1"/>
    <property type="molecule type" value="Genomic_DNA"/>
</dbReference>
<proteinExistence type="predicted"/>
<protein>
    <recommendedName>
        <fullName evidence="3">Bacterial Ig-like domain-containing protein</fullName>
    </recommendedName>
</protein>
<accession>A0ABU6LBT2</accession>
<feature type="non-terminal residue" evidence="1">
    <location>
        <position position="88"/>
    </location>
</feature>
<dbReference type="RefSeq" id="WP_327775787.1">
    <property type="nucleotide sequence ID" value="NZ_JAYXUG010000077.1"/>
</dbReference>
<sequence length="88" mass="9141">TINETTQSGTVITGDVPLDVGSDAIHQLDFNADQPNLANLTSNGAATTFTVNGNVLTVVNSHDKPVMVVTIAKDGSYTVEVTGPIDQN</sequence>
<dbReference type="Proteomes" id="UP001306119">
    <property type="component" value="Unassembled WGS sequence"/>
</dbReference>
<evidence type="ECO:0000313" key="2">
    <source>
        <dbReference type="Proteomes" id="UP001306119"/>
    </source>
</evidence>
<keyword evidence="2" id="KW-1185">Reference proteome</keyword>
<reference evidence="1 2" key="1">
    <citation type="submission" date="2024-01" db="EMBL/GenBank/DDBJ databases">
        <title>Active colonisers of the gastrointestinal tract of Atlantic salmon farmed in a warm water region.</title>
        <authorList>
            <person name="Bowman J.P."/>
        </authorList>
    </citation>
    <scope>NUCLEOTIDE SEQUENCE [LARGE SCALE GENOMIC DNA]</scope>
    <source>
        <strain evidence="1 2">S3MW1</strain>
    </source>
</reference>
<evidence type="ECO:0000313" key="1">
    <source>
        <dbReference type="EMBL" id="MEC6834022.1"/>
    </source>
</evidence>
<comment type="caution">
    <text evidence="1">The sequence shown here is derived from an EMBL/GenBank/DDBJ whole genome shotgun (WGS) entry which is preliminary data.</text>
</comment>
<feature type="non-terminal residue" evidence="1">
    <location>
        <position position="1"/>
    </location>
</feature>
<gene>
    <name evidence="1" type="ORF">VXS06_20040</name>
</gene>
<name>A0ABU6LBT2_9GAMM</name>
<organism evidence="1 2">
    <name type="scientific">Photobacterium toruni</name>
    <dbReference type="NCBI Taxonomy" id="1935446"/>
    <lineage>
        <taxon>Bacteria</taxon>
        <taxon>Pseudomonadati</taxon>
        <taxon>Pseudomonadota</taxon>
        <taxon>Gammaproteobacteria</taxon>
        <taxon>Vibrionales</taxon>
        <taxon>Vibrionaceae</taxon>
        <taxon>Photobacterium</taxon>
    </lineage>
</organism>